<sequence>MRYLAACRLFGLLFVLSSGVALAQGTGTTSTVPLGGNAYITHASPANDETITDTGLHNWDSSQAVISVYFDVQQAGELQLSLVGALNGASHSLVRVSIDRQVRFVHLGLGSPSVIPVGNFFIHKPGYVKVDLQGVSTDGAYYGDISGLQIAGSATAAGTVFANDPANFYWSLRGPSVHLGYSVPANTEYFYSEVTVPKGQDPIGSYYMADGFSVGYFGMQVNSATERRILFSVWDAPTHKTTLVRQGPNVVINNFGGEGTGGQSYLDYPWVAGETYRFLVKAQPDGNGNTDFSAWFGPMPHGHGRHSHGNDSSWYFIASWKYADTATYLKGMYSFLECFDSSDGYIGRSALYGNQWAVGTDGTWSEITSAYFDVDPTGLNKQRLDFAGGKFGHQFFLRNDGFFSHSTTSGTTFTRPASGRKPNVDLNNLP</sequence>
<name>A0A1I4FYE1_9GAMM</name>
<dbReference type="RefSeq" id="WP_092705146.1">
    <property type="nucleotide sequence ID" value="NZ_FOSR01000020.1"/>
</dbReference>
<feature type="region of interest" description="Disordered" evidence="1">
    <location>
        <begin position="409"/>
        <end position="430"/>
    </location>
</feature>
<feature type="signal peptide" evidence="2">
    <location>
        <begin position="1"/>
        <end position="23"/>
    </location>
</feature>
<reference evidence="5" key="1">
    <citation type="submission" date="2016-10" db="EMBL/GenBank/DDBJ databases">
        <authorList>
            <person name="Varghese N."/>
            <person name="Submissions S."/>
        </authorList>
    </citation>
    <scope>NUCLEOTIDE SEQUENCE [LARGE SCALE GENOMIC DNA]</scope>
    <source>
        <strain evidence="5">MO64</strain>
    </source>
</reference>
<evidence type="ECO:0000259" key="3">
    <source>
        <dbReference type="Pfam" id="PF16871"/>
    </source>
</evidence>
<evidence type="ECO:0000256" key="1">
    <source>
        <dbReference type="SAM" id="MobiDB-lite"/>
    </source>
</evidence>
<dbReference type="EMBL" id="FOSR01000020">
    <property type="protein sequence ID" value="SFL22503.1"/>
    <property type="molecule type" value="Genomic_DNA"/>
</dbReference>
<accession>A0A1I4FYE1</accession>
<dbReference type="InterPro" id="IPR021862">
    <property type="entry name" value="DUF3472"/>
</dbReference>
<dbReference type="Proteomes" id="UP000198725">
    <property type="component" value="Unassembled WGS sequence"/>
</dbReference>
<proteinExistence type="predicted"/>
<dbReference type="AlphaFoldDB" id="A0A1I4FYE1"/>
<protein>
    <recommendedName>
        <fullName evidence="3">DUF5077 domain-containing protein</fullName>
    </recommendedName>
</protein>
<keyword evidence="2" id="KW-0732">Signal</keyword>
<dbReference type="InterPro" id="IPR031712">
    <property type="entry name" value="DUF5077"/>
</dbReference>
<dbReference type="Pfam" id="PF16871">
    <property type="entry name" value="DUF5077"/>
    <property type="match status" value="1"/>
</dbReference>
<evidence type="ECO:0000313" key="4">
    <source>
        <dbReference type="EMBL" id="SFL22503.1"/>
    </source>
</evidence>
<dbReference type="Pfam" id="PF11958">
    <property type="entry name" value="DUF3472"/>
    <property type="match status" value="1"/>
</dbReference>
<feature type="chain" id="PRO_5011589763" description="DUF5077 domain-containing protein" evidence="2">
    <location>
        <begin position="24"/>
        <end position="430"/>
    </location>
</feature>
<evidence type="ECO:0000256" key="2">
    <source>
        <dbReference type="SAM" id="SignalP"/>
    </source>
</evidence>
<evidence type="ECO:0000313" key="5">
    <source>
        <dbReference type="Proteomes" id="UP000198725"/>
    </source>
</evidence>
<organism evidence="4 5">
    <name type="scientific">Rhodanobacter glycinis</name>
    <dbReference type="NCBI Taxonomy" id="582702"/>
    <lineage>
        <taxon>Bacteria</taxon>
        <taxon>Pseudomonadati</taxon>
        <taxon>Pseudomonadota</taxon>
        <taxon>Gammaproteobacteria</taxon>
        <taxon>Lysobacterales</taxon>
        <taxon>Rhodanobacteraceae</taxon>
        <taxon>Rhodanobacter</taxon>
    </lineage>
</organism>
<gene>
    <name evidence="4" type="ORF">SAMN05192579_12026</name>
</gene>
<keyword evidence="5" id="KW-1185">Reference proteome</keyword>
<feature type="domain" description="DUF5077" evidence="3">
    <location>
        <begin position="32"/>
        <end position="155"/>
    </location>
</feature>